<evidence type="ECO:0000256" key="12">
    <source>
        <dbReference type="SAM" id="Phobius"/>
    </source>
</evidence>
<dbReference type="Gene3D" id="3.30.450.20">
    <property type="entry name" value="PAS domain"/>
    <property type="match status" value="2"/>
</dbReference>
<dbReference type="PANTHER" id="PTHR43065:SF42">
    <property type="entry name" value="TWO-COMPONENT SENSOR PPRA"/>
    <property type="match status" value="1"/>
</dbReference>
<dbReference type="SMART" id="SM00304">
    <property type="entry name" value="HAMP"/>
    <property type="match status" value="1"/>
</dbReference>
<dbReference type="SUPFAM" id="SSF55874">
    <property type="entry name" value="ATPase domain of HSP90 chaperone/DNA topoisomerase II/histidine kinase"/>
    <property type="match status" value="1"/>
</dbReference>
<dbReference type="InterPro" id="IPR029151">
    <property type="entry name" value="Sensor-like_sf"/>
</dbReference>
<keyword evidence="7 12" id="KW-0812">Transmembrane</keyword>
<dbReference type="SUPFAM" id="SSF52172">
    <property type="entry name" value="CheY-like"/>
    <property type="match status" value="1"/>
</dbReference>
<evidence type="ECO:0000259" key="13">
    <source>
        <dbReference type="PROSITE" id="PS50109"/>
    </source>
</evidence>
<sequence length="795" mass="89289">MKKKISIRFILILGMPGLVMGIISFIILSTYFSSKQVFTEHAREIMGNISSYTIDKSRSHLYPARDAALLTSGLAVNKIVTSSRKNEMEHYFFEQLMVNSQFSNIYYGTVEGEFVMVSRRGEEGFMTKNISLTDGERSVVFRETDLFFRETRQYSDDQDTYDPRKRPWFIQAIEARSLIWTDPYVFFTSRNPGITTASPVYNDNGSLHGVVGVDIEISELSDFLASLSIGKNGKAFILDNTGKVLAYPEKSQLTVNTDDDAVHLATIGELEDEVSKAAYEALQSKEYELDEKSELFFTFNYENQVFHAMFAPFKASYWPWLLGIYIPEDDYIGALKKNRTSSLIISLSLGLVTILIGFFITRSIVQPLIRLQGAAKSVGSGNLKSPLNIETSYREVDETARVFELMRIELEEKSRIEEQLQQTQKVESIGRLAGGVAHDLNNLLTPILGYSEMLMNKMENEALKRQVQQIFKAGGKARDLVQQLLAFSRKQELEYKPLDLNKVVTGFQKLLKRTIREDISIEIVESEKTPIVMADPGQIEQVILNLCVNAQDAMPAGGVLTVELTVVEMENSSGRKYNNIEKGSYVLLAISDTGQGMAPEIKDKIFEPFFSTKGEFGIGLGLATVYGIVNQHNGDILVYSEPGRGSTFKVYLPLSSENLPAEKKEADGENRRGSETVLVAEDNRQVKELTETILRDLGYNVLSSANGTEAINVLSTYKGKVDILLTDVIMPDMNGRELYEKISRSRKNLKVLYMSGYADKAMAQQNILEMGSLFIQKPFSMGSLAKKLREVIEMD</sequence>
<feature type="domain" description="Response regulatory" evidence="14">
    <location>
        <begin position="676"/>
        <end position="792"/>
    </location>
</feature>
<proteinExistence type="predicted"/>
<dbReference type="Pfam" id="PF00072">
    <property type="entry name" value="Response_reg"/>
    <property type="match status" value="1"/>
</dbReference>
<dbReference type="GO" id="GO:0000155">
    <property type="term" value="F:phosphorelay sensor kinase activity"/>
    <property type="evidence" value="ECO:0007669"/>
    <property type="project" value="InterPro"/>
</dbReference>
<dbReference type="Gene3D" id="3.30.565.10">
    <property type="entry name" value="Histidine kinase-like ATPase, C-terminal domain"/>
    <property type="match status" value="1"/>
</dbReference>
<dbReference type="SUPFAM" id="SSF158472">
    <property type="entry name" value="HAMP domain-like"/>
    <property type="match status" value="1"/>
</dbReference>
<dbReference type="InterPro" id="IPR036097">
    <property type="entry name" value="HisK_dim/P_sf"/>
</dbReference>
<dbReference type="CDD" id="cd12912">
    <property type="entry name" value="PDC2_MCP_like"/>
    <property type="match status" value="1"/>
</dbReference>
<keyword evidence="8 16" id="KW-0418">Kinase</keyword>
<feature type="modified residue" description="4-aspartylphosphate" evidence="11">
    <location>
        <position position="727"/>
    </location>
</feature>
<evidence type="ECO:0000259" key="14">
    <source>
        <dbReference type="PROSITE" id="PS50110"/>
    </source>
</evidence>
<dbReference type="Gene3D" id="6.10.340.10">
    <property type="match status" value="1"/>
</dbReference>
<protein>
    <recommendedName>
        <fullName evidence="3">histidine kinase</fullName>
        <ecNumber evidence="3">2.7.13.3</ecNumber>
    </recommendedName>
</protein>
<evidence type="ECO:0000256" key="2">
    <source>
        <dbReference type="ARBA" id="ARBA00004651"/>
    </source>
</evidence>
<comment type="catalytic activity">
    <reaction evidence="1">
        <text>ATP + protein L-histidine = ADP + protein N-phospho-L-histidine.</text>
        <dbReference type="EC" id="2.7.13.3"/>
    </reaction>
</comment>
<name>A0A841RC66_9SPIO</name>
<evidence type="ECO:0000313" key="17">
    <source>
        <dbReference type="Proteomes" id="UP000587760"/>
    </source>
</evidence>
<evidence type="ECO:0000256" key="8">
    <source>
        <dbReference type="ARBA" id="ARBA00022777"/>
    </source>
</evidence>
<dbReference type="Pfam" id="PF00512">
    <property type="entry name" value="HisKA"/>
    <property type="match status" value="1"/>
</dbReference>
<dbReference type="Pfam" id="PF02518">
    <property type="entry name" value="HATPase_c"/>
    <property type="match status" value="1"/>
</dbReference>
<evidence type="ECO:0000259" key="15">
    <source>
        <dbReference type="PROSITE" id="PS50885"/>
    </source>
</evidence>
<reference evidence="16 17" key="1">
    <citation type="submission" date="2020-08" db="EMBL/GenBank/DDBJ databases">
        <title>Genomic Encyclopedia of Type Strains, Phase IV (KMG-IV): sequencing the most valuable type-strain genomes for metagenomic binning, comparative biology and taxonomic classification.</title>
        <authorList>
            <person name="Goeker M."/>
        </authorList>
    </citation>
    <scope>NUCLEOTIDE SEQUENCE [LARGE SCALE GENOMIC DNA]</scope>
    <source>
        <strain evidence="16 17">DSM 2461</strain>
    </source>
</reference>
<dbReference type="InterPro" id="IPR003660">
    <property type="entry name" value="HAMP_dom"/>
</dbReference>
<evidence type="ECO:0000313" key="16">
    <source>
        <dbReference type="EMBL" id="MBB6480971.1"/>
    </source>
</evidence>
<gene>
    <name evidence="16" type="ORF">HNR50_002644</name>
</gene>
<evidence type="ECO:0000256" key="1">
    <source>
        <dbReference type="ARBA" id="ARBA00000085"/>
    </source>
</evidence>
<dbReference type="PROSITE" id="PS50885">
    <property type="entry name" value="HAMP"/>
    <property type="match status" value="1"/>
</dbReference>
<dbReference type="SMART" id="SM00448">
    <property type="entry name" value="REC"/>
    <property type="match status" value="1"/>
</dbReference>
<keyword evidence="5 11" id="KW-0597">Phosphoprotein</keyword>
<dbReference type="Proteomes" id="UP000587760">
    <property type="component" value="Unassembled WGS sequence"/>
</dbReference>
<dbReference type="CDD" id="cd06225">
    <property type="entry name" value="HAMP"/>
    <property type="match status" value="1"/>
</dbReference>
<keyword evidence="9 12" id="KW-1133">Transmembrane helix</keyword>
<comment type="subcellular location">
    <subcellularLocation>
        <location evidence="2">Cell membrane</location>
        <topology evidence="2">Multi-pass membrane protein</topology>
    </subcellularLocation>
</comment>
<dbReference type="InterPro" id="IPR036890">
    <property type="entry name" value="HATPase_C_sf"/>
</dbReference>
<dbReference type="EMBL" id="JACHGJ010000005">
    <property type="protein sequence ID" value="MBB6480971.1"/>
    <property type="molecule type" value="Genomic_DNA"/>
</dbReference>
<dbReference type="AlphaFoldDB" id="A0A841RC66"/>
<dbReference type="EC" id="2.7.13.3" evidence="3"/>
<dbReference type="InterPro" id="IPR004358">
    <property type="entry name" value="Sig_transdc_His_kin-like_C"/>
</dbReference>
<accession>A0A841RC66</accession>
<keyword evidence="17" id="KW-1185">Reference proteome</keyword>
<evidence type="ECO:0000256" key="4">
    <source>
        <dbReference type="ARBA" id="ARBA00022475"/>
    </source>
</evidence>
<dbReference type="Pfam" id="PF00672">
    <property type="entry name" value="HAMP"/>
    <property type="match status" value="1"/>
</dbReference>
<feature type="domain" description="HAMP" evidence="15">
    <location>
        <begin position="362"/>
        <end position="415"/>
    </location>
</feature>
<dbReference type="GO" id="GO:0005886">
    <property type="term" value="C:plasma membrane"/>
    <property type="evidence" value="ECO:0007669"/>
    <property type="project" value="UniProtKB-SubCell"/>
</dbReference>
<dbReference type="PROSITE" id="PS50110">
    <property type="entry name" value="RESPONSE_REGULATORY"/>
    <property type="match status" value="1"/>
</dbReference>
<feature type="domain" description="Histidine kinase" evidence="13">
    <location>
        <begin position="435"/>
        <end position="656"/>
    </location>
</feature>
<keyword evidence="10 12" id="KW-0472">Membrane</keyword>
<evidence type="ECO:0000256" key="3">
    <source>
        <dbReference type="ARBA" id="ARBA00012438"/>
    </source>
</evidence>
<dbReference type="CDD" id="cd00082">
    <property type="entry name" value="HisKA"/>
    <property type="match status" value="1"/>
</dbReference>
<keyword evidence="4" id="KW-1003">Cell membrane</keyword>
<dbReference type="SUPFAM" id="SSF47384">
    <property type="entry name" value="Homodimeric domain of signal transducing histidine kinase"/>
    <property type="match status" value="1"/>
</dbReference>
<feature type="transmembrane region" description="Helical" evidence="12">
    <location>
        <begin position="343"/>
        <end position="361"/>
    </location>
</feature>
<dbReference type="InterPro" id="IPR005467">
    <property type="entry name" value="His_kinase_dom"/>
</dbReference>
<dbReference type="InterPro" id="IPR033479">
    <property type="entry name" value="dCache_1"/>
</dbReference>
<dbReference type="Pfam" id="PF02743">
    <property type="entry name" value="dCache_1"/>
    <property type="match status" value="1"/>
</dbReference>
<comment type="caution">
    <text evidence="16">The sequence shown here is derived from an EMBL/GenBank/DDBJ whole genome shotgun (WGS) entry which is preliminary data.</text>
</comment>
<keyword evidence="6" id="KW-0808">Transferase</keyword>
<dbReference type="PANTHER" id="PTHR43065">
    <property type="entry name" value="SENSOR HISTIDINE KINASE"/>
    <property type="match status" value="1"/>
</dbReference>
<dbReference type="InterPro" id="IPR001789">
    <property type="entry name" value="Sig_transdc_resp-reg_receiver"/>
</dbReference>
<dbReference type="Gene3D" id="3.40.50.2300">
    <property type="match status" value="1"/>
</dbReference>
<evidence type="ECO:0000256" key="5">
    <source>
        <dbReference type="ARBA" id="ARBA00022553"/>
    </source>
</evidence>
<dbReference type="PROSITE" id="PS50109">
    <property type="entry name" value="HIS_KIN"/>
    <property type="match status" value="1"/>
</dbReference>
<evidence type="ECO:0000256" key="6">
    <source>
        <dbReference type="ARBA" id="ARBA00022679"/>
    </source>
</evidence>
<dbReference type="InterPro" id="IPR011006">
    <property type="entry name" value="CheY-like_superfamily"/>
</dbReference>
<dbReference type="RefSeq" id="WP_184747223.1">
    <property type="nucleotide sequence ID" value="NZ_JACHGJ010000005.1"/>
</dbReference>
<feature type="transmembrane region" description="Helical" evidence="12">
    <location>
        <begin position="9"/>
        <end position="32"/>
    </location>
</feature>
<evidence type="ECO:0000256" key="11">
    <source>
        <dbReference type="PROSITE-ProRule" id="PRU00169"/>
    </source>
</evidence>
<evidence type="ECO:0000256" key="10">
    <source>
        <dbReference type="ARBA" id="ARBA00023136"/>
    </source>
</evidence>
<evidence type="ECO:0000256" key="9">
    <source>
        <dbReference type="ARBA" id="ARBA00022989"/>
    </source>
</evidence>
<dbReference type="SMART" id="SM00387">
    <property type="entry name" value="HATPase_c"/>
    <property type="match status" value="1"/>
</dbReference>
<dbReference type="PRINTS" id="PR00344">
    <property type="entry name" value="BCTRLSENSOR"/>
</dbReference>
<organism evidence="16 17">
    <name type="scientific">Spirochaeta isovalerica</name>
    <dbReference type="NCBI Taxonomy" id="150"/>
    <lineage>
        <taxon>Bacteria</taxon>
        <taxon>Pseudomonadati</taxon>
        <taxon>Spirochaetota</taxon>
        <taxon>Spirochaetia</taxon>
        <taxon>Spirochaetales</taxon>
        <taxon>Spirochaetaceae</taxon>
        <taxon>Spirochaeta</taxon>
    </lineage>
</organism>
<dbReference type="CDD" id="cd12913">
    <property type="entry name" value="PDC1_MCP_like"/>
    <property type="match status" value="1"/>
</dbReference>
<dbReference type="SMART" id="SM00388">
    <property type="entry name" value="HisKA"/>
    <property type="match status" value="1"/>
</dbReference>
<dbReference type="Gene3D" id="1.10.287.130">
    <property type="match status" value="1"/>
</dbReference>
<dbReference type="InterPro" id="IPR003661">
    <property type="entry name" value="HisK_dim/P_dom"/>
</dbReference>
<dbReference type="InterPro" id="IPR003594">
    <property type="entry name" value="HATPase_dom"/>
</dbReference>
<evidence type="ECO:0000256" key="7">
    <source>
        <dbReference type="ARBA" id="ARBA00022692"/>
    </source>
</evidence>
<dbReference type="SUPFAM" id="SSF103190">
    <property type="entry name" value="Sensory domain-like"/>
    <property type="match status" value="1"/>
</dbReference>